<gene>
    <name evidence="1" type="ORF">NPIL_258891</name>
</gene>
<name>A0A8X6MC28_NEPPI</name>
<proteinExistence type="predicted"/>
<evidence type="ECO:0000313" key="2">
    <source>
        <dbReference type="Proteomes" id="UP000887013"/>
    </source>
</evidence>
<reference evidence="1" key="1">
    <citation type="submission" date="2020-08" db="EMBL/GenBank/DDBJ databases">
        <title>Multicomponent nature underlies the extraordinary mechanical properties of spider dragline silk.</title>
        <authorList>
            <person name="Kono N."/>
            <person name="Nakamura H."/>
            <person name="Mori M."/>
            <person name="Yoshida Y."/>
            <person name="Ohtoshi R."/>
            <person name="Malay A.D."/>
            <person name="Moran D.A.P."/>
            <person name="Tomita M."/>
            <person name="Numata K."/>
            <person name="Arakawa K."/>
        </authorList>
    </citation>
    <scope>NUCLEOTIDE SEQUENCE</scope>
</reference>
<protein>
    <submittedName>
        <fullName evidence="1">Uncharacterized protein</fullName>
    </submittedName>
</protein>
<sequence>MSRKGFEAFETDVEKERRMMQEDLIMQMERGKVEEILYKNTSVRNTKQLKEKTDSEEEKKFYNQKLDVQNESAGETVGKPLGRESKIAATVEVKNTSRFTTNGLVDQ</sequence>
<keyword evidence="2" id="KW-1185">Reference proteome</keyword>
<dbReference type="Proteomes" id="UP000887013">
    <property type="component" value="Unassembled WGS sequence"/>
</dbReference>
<evidence type="ECO:0000313" key="1">
    <source>
        <dbReference type="EMBL" id="GFS39027.1"/>
    </source>
</evidence>
<dbReference type="AlphaFoldDB" id="A0A8X6MC28"/>
<organism evidence="1 2">
    <name type="scientific">Nephila pilipes</name>
    <name type="common">Giant wood spider</name>
    <name type="synonym">Nephila maculata</name>
    <dbReference type="NCBI Taxonomy" id="299642"/>
    <lineage>
        <taxon>Eukaryota</taxon>
        <taxon>Metazoa</taxon>
        <taxon>Ecdysozoa</taxon>
        <taxon>Arthropoda</taxon>
        <taxon>Chelicerata</taxon>
        <taxon>Arachnida</taxon>
        <taxon>Araneae</taxon>
        <taxon>Araneomorphae</taxon>
        <taxon>Entelegynae</taxon>
        <taxon>Araneoidea</taxon>
        <taxon>Nephilidae</taxon>
        <taxon>Nephila</taxon>
    </lineage>
</organism>
<dbReference type="EMBL" id="BMAW01043363">
    <property type="protein sequence ID" value="GFS39027.1"/>
    <property type="molecule type" value="Genomic_DNA"/>
</dbReference>
<comment type="caution">
    <text evidence="1">The sequence shown here is derived from an EMBL/GenBank/DDBJ whole genome shotgun (WGS) entry which is preliminary data.</text>
</comment>
<accession>A0A8X6MC28</accession>